<evidence type="ECO:0000313" key="1">
    <source>
        <dbReference type="EMBL" id="MBH8587743.1"/>
    </source>
</evidence>
<comment type="caution">
    <text evidence="1">The sequence shown here is derived from an EMBL/GenBank/DDBJ whole genome shotgun (WGS) entry which is preliminary data.</text>
</comment>
<dbReference type="Proteomes" id="UP000641910">
    <property type="component" value="Unassembled WGS sequence"/>
</dbReference>
<gene>
    <name evidence="1" type="ORF">I8U22_02775</name>
</gene>
<sequence length="64" mass="7972">MIWYENITDDAKVAYVLSLTEEIAEQTKDYEWYRLIRRLLKMCWEWVCRLNELIVQTFKQQLKL</sequence>
<proteinExistence type="predicted"/>
<reference evidence="1 2" key="1">
    <citation type="submission" date="2020-12" db="EMBL/GenBank/DDBJ databases">
        <title>WGS of Thermoactinomyces spp.</title>
        <authorList>
            <person name="Cheng K."/>
        </authorList>
    </citation>
    <scope>NUCLEOTIDE SEQUENCE [LARGE SCALE GENOMIC DNA]</scope>
    <source>
        <strain evidence="2">CICC 10650\ACCC 41061</strain>
    </source>
</reference>
<name>A0ABS0QES2_THEVU</name>
<evidence type="ECO:0000313" key="2">
    <source>
        <dbReference type="Proteomes" id="UP000641910"/>
    </source>
</evidence>
<dbReference type="EMBL" id="JAECVU010000001">
    <property type="protein sequence ID" value="MBH8587743.1"/>
    <property type="molecule type" value="Genomic_DNA"/>
</dbReference>
<keyword evidence="2" id="KW-1185">Reference proteome</keyword>
<organism evidence="1 2">
    <name type="scientific">Thermoactinomyces vulgaris</name>
    <dbReference type="NCBI Taxonomy" id="2026"/>
    <lineage>
        <taxon>Bacteria</taxon>
        <taxon>Bacillati</taxon>
        <taxon>Bacillota</taxon>
        <taxon>Bacilli</taxon>
        <taxon>Bacillales</taxon>
        <taxon>Thermoactinomycetaceae</taxon>
        <taxon>Thermoactinomyces</taxon>
    </lineage>
</organism>
<protein>
    <submittedName>
        <fullName evidence="1">Uncharacterized protein</fullName>
    </submittedName>
</protein>
<dbReference type="RefSeq" id="WP_037993742.1">
    <property type="nucleotide sequence ID" value="NZ_JACEIS010000004.1"/>
</dbReference>
<accession>A0ABS0QES2</accession>